<reference evidence="2 3" key="1">
    <citation type="journal article" date="2019" name="J. Hered.">
        <title>An Improved Genome Assembly for Drosophila navojoa, the Basal Species in the mojavensis Cluster.</title>
        <authorList>
            <person name="Vanderlinde T."/>
            <person name="Dupim E.G."/>
            <person name="Nazario-Yepiz N.O."/>
            <person name="Carvalho A.B."/>
        </authorList>
    </citation>
    <scope>NUCLEOTIDE SEQUENCE [LARGE SCALE GENOMIC DNA]</scope>
    <source>
        <strain evidence="2">Navoj_Jal97</strain>
        <tissue evidence="2">Whole organism</tissue>
    </source>
</reference>
<feature type="compositionally biased region" description="Pro residues" evidence="1">
    <location>
        <begin position="283"/>
        <end position="294"/>
    </location>
</feature>
<sequence>MSSGSSDIDPVELDQPQVPPVDNSSNEEPQPGVQRRGRDGPVYVRSQIQTARRNAQQIYDRRPPNTRNRSSSQQTESTSRPRGIQLAGQNGDVTILLRLLSQSPGQREPEVCTTIRMTIDVPETPLPMMSSQTIHPLNATIFRIPASAGQSRRHRRHRSRPAPEPYRQPPSEQGSQTGTAPPSELGSHPGAAPPSELGSQTGAAPPSELGSRAGTAPPSELGSQPGAAPPSELGSRAETEPPSEPELELPVQEPVTPADPQPQLSRRPSLQSQSGAQELDPNPLNPNPKNPSSK</sequence>
<feature type="compositionally biased region" description="Low complexity" evidence="1">
    <location>
        <begin position="248"/>
        <end position="274"/>
    </location>
</feature>
<feature type="region of interest" description="Disordered" evidence="1">
    <location>
        <begin position="145"/>
        <end position="294"/>
    </location>
</feature>
<accession>A0A484C2D7</accession>
<feature type="compositionally biased region" description="Basic residues" evidence="1">
    <location>
        <begin position="151"/>
        <end position="160"/>
    </location>
</feature>
<organism evidence="2 3">
    <name type="scientific">Drosophila navojoa</name>
    <name type="common">Fruit fly</name>
    <dbReference type="NCBI Taxonomy" id="7232"/>
    <lineage>
        <taxon>Eukaryota</taxon>
        <taxon>Metazoa</taxon>
        <taxon>Ecdysozoa</taxon>
        <taxon>Arthropoda</taxon>
        <taxon>Hexapoda</taxon>
        <taxon>Insecta</taxon>
        <taxon>Pterygota</taxon>
        <taxon>Neoptera</taxon>
        <taxon>Endopterygota</taxon>
        <taxon>Diptera</taxon>
        <taxon>Brachycera</taxon>
        <taxon>Muscomorpha</taxon>
        <taxon>Ephydroidea</taxon>
        <taxon>Drosophilidae</taxon>
        <taxon>Drosophila</taxon>
    </lineage>
</organism>
<name>A0A484C2D7_DRONA</name>
<feature type="compositionally biased region" description="Polar residues" evidence="1">
    <location>
        <begin position="170"/>
        <end position="180"/>
    </location>
</feature>
<gene>
    <name evidence="2" type="ORF">AWZ03_000156</name>
</gene>
<dbReference type="OMA" id="PLQREMG"/>
<evidence type="ECO:0000313" key="2">
    <source>
        <dbReference type="EMBL" id="TDG53341.1"/>
    </source>
</evidence>
<feature type="region of interest" description="Disordered" evidence="1">
    <location>
        <begin position="1"/>
        <end position="89"/>
    </location>
</feature>
<protein>
    <submittedName>
        <fullName evidence="2">Uncharacterized protein</fullName>
    </submittedName>
</protein>
<keyword evidence="3" id="KW-1185">Reference proteome</keyword>
<proteinExistence type="predicted"/>
<evidence type="ECO:0000313" key="3">
    <source>
        <dbReference type="Proteomes" id="UP000295192"/>
    </source>
</evidence>
<feature type="compositionally biased region" description="Polar residues" evidence="1">
    <location>
        <begin position="46"/>
        <end position="57"/>
    </location>
</feature>
<feature type="compositionally biased region" description="Low complexity" evidence="1">
    <location>
        <begin position="65"/>
        <end position="80"/>
    </location>
</feature>
<dbReference type="OrthoDB" id="115198at2759"/>
<comment type="caution">
    <text evidence="2">The sequence shown here is derived from an EMBL/GenBank/DDBJ whole genome shotgun (WGS) entry which is preliminary data.</text>
</comment>
<dbReference type="EMBL" id="LSRL02000001">
    <property type="protein sequence ID" value="TDG53341.1"/>
    <property type="molecule type" value="Genomic_DNA"/>
</dbReference>
<dbReference type="AlphaFoldDB" id="A0A484C2D7"/>
<dbReference type="Proteomes" id="UP000295192">
    <property type="component" value="Unassembled WGS sequence"/>
</dbReference>
<evidence type="ECO:0000256" key="1">
    <source>
        <dbReference type="SAM" id="MobiDB-lite"/>
    </source>
</evidence>